<accession>A0A1X2HL48</accession>
<dbReference type="GO" id="GO:0036228">
    <property type="term" value="P:protein localization to nuclear inner membrane"/>
    <property type="evidence" value="ECO:0007669"/>
    <property type="project" value="TreeGrafter"/>
</dbReference>
<dbReference type="AlphaFoldDB" id="A0A1X2HL48"/>
<name>A0A1X2HL48_9FUNG</name>
<dbReference type="PANTHER" id="PTHR10350">
    <property type="entry name" value="NUCLEAR PORE COMPLEX PROTEIN NUP155"/>
    <property type="match status" value="1"/>
</dbReference>
<comment type="caution">
    <text evidence="8">The sequence shown here is derived from an EMBL/GenBank/DDBJ whole genome shotgun (WGS) entry which is preliminary data.</text>
</comment>
<dbReference type="InterPro" id="IPR007187">
    <property type="entry name" value="Nucleoporin_Nup133/Nup155_C"/>
</dbReference>
<dbReference type="Proteomes" id="UP000193560">
    <property type="component" value="Unassembled WGS sequence"/>
</dbReference>
<comment type="similarity">
    <text evidence="2">Belongs to the non-repetitive/WGA-negative nucleoporin family.</text>
</comment>
<dbReference type="GO" id="GO:0006405">
    <property type="term" value="P:RNA export from nucleus"/>
    <property type="evidence" value="ECO:0007669"/>
    <property type="project" value="TreeGrafter"/>
</dbReference>
<evidence type="ECO:0000313" key="9">
    <source>
        <dbReference type="Proteomes" id="UP000193560"/>
    </source>
</evidence>
<dbReference type="Pfam" id="PF03177">
    <property type="entry name" value="Nucleoporin_C"/>
    <property type="match status" value="1"/>
</dbReference>
<keyword evidence="4" id="KW-0539">Nucleus</keyword>
<keyword evidence="3" id="KW-0813">Transport</keyword>
<sequence>MITNRPPETTIQALDKASKTIEEVAILDRNFPDIGESFGASSSCAYTTAGESTVQPVLSKSTFSLPVEAFEQMQRRKPSGPAGLFPEINRAYFAVGNQLYFWNYNDRQDFMAYEDAHEIINAAIVKPKADVFNKDITHVLIVATTQEINVIALSYKCDENFVDSLTFYKTGIMTSSNGVQMTNILGTKHGRVFMSGNDGNLWELVYKREEGWFTSRCYKTIHTNDYTRFFYNGLHDPCISIAVSDDSQVLYQLTQKSTVKVCYLGNDGQGFNTIAVEAGLGEKARLMCPNSPLVSTDNFAITSIHSTLPAESKSYQMVAITSNGCRLYLSHYKANTTTKAGDAPNGIDLIHVRTPPPYSPPTSASSPNQQSFPTALSSSPPPSPISKCLYNNGVLMLVNSYDHFETLTSACPDIGYLAREGSRSGLHEMYNCQSLPGKILAVTEVTKSPFQLNELVSSTSLGTVRQFLAFTTTGLTLLLKQRPVDMLQNLLMNAGSDIRHRSSTFEQFFDFFNPIQASALCFGIIGRADSTIANGIDLFSNTSPSTDIAKGASDLLDKYGSHASSLRNQFSSRHDGLALYISRLIHPIWNQPIMKEIPSSTAQHQYQSTVDRSRLMAIQQVLRKLQGYLDMKVIMQTDPHSPEELSSQELYELVKLLAEAISFFIYLFDSDFTGIMKKFKPQVHDVIKSMTYKKLLTSSEGRLVSNDFTQALIDQHFSKYNNANVVMDILKQYCGSFCDRNIR</sequence>
<dbReference type="GO" id="GO:0006606">
    <property type="term" value="P:protein import into nucleus"/>
    <property type="evidence" value="ECO:0007669"/>
    <property type="project" value="TreeGrafter"/>
</dbReference>
<evidence type="ECO:0000256" key="5">
    <source>
        <dbReference type="SAM" id="MobiDB-lite"/>
    </source>
</evidence>
<dbReference type="OrthoDB" id="338970at2759"/>
<evidence type="ECO:0000256" key="3">
    <source>
        <dbReference type="ARBA" id="ARBA00022448"/>
    </source>
</evidence>
<dbReference type="PANTHER" id="PTHR10350:SF6">
    <property type="entry name" value="NUCLEAR PORE COMPLEX PROTEIN NUP155"/>
    <property type="match status" value="1"/>
</dbReference>
<feature type="region of interest" description="Disordered" evidence="5">
    <location>
        <begin position="343"/>
        <end position="381"/>
    </location>
</feature>
<reference evidence="8 9" key="1">
    <citation type="submission" date="2016-07" db="EMBL/GenBank/DDBJ databases">
        <title>Pervasive Adenine N6-methylation of Active Genes in Fungi.</title>
        <authorList>
            <consortium name="DOE Joint Genome Institute"/>
            <person name="Mondo S.J."/>
            <person name="Dannebaum R.O."/>
            <person name="Kuo R.C."/>
            <person name="Labutti K."/>
            <person name="Haridas S."/>
            <person name="Kuo A."/>
            <person name="Salamov A."/>
            <person name="Ahrendt S.R."/>
            <person name="Lipzen A."/>
            <person name="Sullivan W."/>
            <person name="Andreopoulos W.B."/>
            <person name="Clum A."/>
            <person name="Lindquist E."/>
            <person name="Daum C."/>
            <person name="Ramamoorthy G.K."/>
            <person name="Gryganskyi A."/>
            <person name="Culley D."/>
            <person name="Magnuson J.K."/>
            <person name="James T.Y."/>
            <person name="O'Malley M.A."/>
            <person name="Stajich J.E."/>
            <person name="Spatafora J.W."/>
            <person name="Visel A."/>
            <person name="Grigoriev I.V."/>
        </authorList>
    </citation>
    <scope>NUCLEOTIDE SEQUENCE [LARGE SCALE GENOMIC DNA]</scope>
    <source>
        <strain evidence="8 9">NRRL 1336</strain>
    </source>
</reference>
<dbReference type="GO" id="GO:0017056">
    <property type="term" value="F:structural constituent of nuclear pore"/>
    <property type="evidence" value="ECO:0007669"/>
    <property type="project" value="InterPro"/>
</dbReference>
<evidence type="ECO:0000259" key="7">
    <source>
        <dbReference type="Pfam" id="PF08801"/>
    </source>
</evidence>
<dbReference type="GO" id="GO:0044611">
    <property type="term" value="C:nuclear pore inner ring"/>
    <property type="evidence" value="ECO:0007669"/>
    <property type="project" value="TreeGrafter"/>
</dbReference>
<dbReference type="Pfam" id="PF08801">
    <property type="entry name" value="Nucleoporin_N"/>
    <property type="match status" value="1"/>
</dbReference>
<comment type="subcellular location">
    <subcellularLocation>
        <location evidence="1">Nucleus</location>
    </subcellularLocation>
</comment>
<dbReference type="EMBL" id="MCGE01000057">
    <property type="protein sequence ID" value="ORZ00067.1"/>
    <property type="molecule type" value="Genomic_DNA"/>
</dbReference>
<keyword evidence="9" id="KW-1185">Reference proteome</keyword>
<dbReference type="InterPro" id="IPR004870">
    <property type="entry name" value="Nucleoporin_Nup155"/>
</dbReference>
<evidence type="ECO:0000259" key="6">
    <source>
        <dbReference type="Pfam" id="PF03177"/>
    </source>
</evidence>
<evidence type="ECO:0000256" key="4">
    <source>
        <dbReference type="ARBA" id="ARBA00023242"/>
    </source>
</evidence>
<dbReference type="Gene3D" id="1.20.58.1780">
    <property type="match status" value="1"/>
</dbReference>
<evidence type="ECO:0000256" key="2">
    <source>
        <dbReference type="ARBA" id="ARBA00007373"/>
    </source>
</evidence>
<gene>
    <name evidence="8" type="ORF">BCR42DRAFT_385351</name>
</gene>
<organism evidence="8 9">
    <name type="scientific">Absidia repens</name>
    <dbReference type="NCBI Taxonomy" id="90262"/>
    <lineage>
        <taxon>Eukaryota</taxon>
        <taxon>Fungi</taxon>
        <taxon>Fungi incertae sedis</taxon>
        <taxon>Mucoromycota</taxon>
        <taxon>Mucoromycotina</taxon>
        <taxon>Mucoromycetes</taxon>
        <taxon>Mucorales</taxon>
        <taxon>Cunninghamellaceae</taxon>
        <taxon>Absidia</taxon>
    </lineage>
</organism>
<feature type="domain" description="Nucleoporin Nup133/Nup155-like N-terminal" evidence="7">
    <location>
        <begin position="61"/>
        <end position="380"/>
    </location>
</feature>
<feature type="domain" description="Nucleoporin Nup133/Nup155-like C-terminal" evidence="6">
    <location>
        <begin position="571"/>
        <end position="740"/>
    </location>
</feature>
<protein>
    <submittedName>
        <fullName evidence="8">Nup133 N terminal like-domain-containing protein</fullName>
    </submittedName>
</protein>
<evidence type="ECO:0000313" key="8">
    <source>
        <dbReference type="EMBL" id="ORZ00067.1"/>
    </source>
</evidence>
<dbReference type="STRING" id="90262.A0A1X2HL48"/>
<dbReference type="InterPro" id="IPR014908">
    <property type="entry name" value="Nucleoporin_Nup133/Nup155_N"/>
</dbReference>
<evidence type="ECO:0000256" key="1">
    <source>
        <dbReference type="ARBA" id="ARBA00004123"/>
    </source>
</evidence>
<proteinExistence type="inferred from homology"/>
<dbReference type="GO" id="GO:0000972">
    <property type="term" value="P:transcription-dependent tethering of RNA polymerase II gene DNA at nuclear periphery"/>
    <property type="evidence" value="ECO:0007669"/>
    <property type="project" value="TreeGrafter"/>
</dbReference>